<protein>
    <submittedName>
        <fullName evidence="1">Uncharacterized protein</fullName>
    </submittedName>
</protein>
<sequence length="58" mass="6571">TSTNSNESRVYTRRRLMNAMEKINSFLDAFLLTKNINELFEFAVVGKAREGGVFAVDV</sequence>
<keyword evidence="2" id="KW-1185">Reference proteome</keyword>
<evidence type="ECO:0000313" key="2">
    <source>
        <dbReference type="Proteomes" id="UP000265520"/>
    </source>
</evidence>
<organism evidence="1 2">
    <name type="scientific">Trifolium medium</name>
    <dbReference type="NCBI Taxonomy" id="97028"/>
    <lineage>
        <taxon>Eukaryota</taxon>
        <taxon>Viridiplantae</taxon>
        <taxon>Streptophyta</taxon>
        <taxon>Embryophyta</taxon>
        <taxon>Tracheophyta</taxon>
        <taxon>Spermatophyta</taxon>
        <taxon>Magnoliopsida</taxon>
        <taxon>eudicotyledons</taxon>
        <taxon>Gunneridae</taxon>
        <taxon>Pentapetalae</taxon>
        <taxon>rosids</taxon>
        <taxon>fabids</taxon>
        <taxon>Fabales</taxon>
        <taxon>Fabaceae</taxon>
        <taxon>Papilionoideae</taxon>
        <taxon>50 kb inversion clade</taxon>
        <taxon>NPAAA clade</taxon>
        <taxon>Hologalegina</taxon>
        <taxon>IRL clade</taxon>
        <taxon>Trifolieae</taxon>
        <taxon>Trifolium</taxon>
    </lineage>
</organism>
<dbReference type="EMBL" id="LXQA010720648">
    <property type="protein sequence ID" value="MCI67621.1"/>
    <property type="molecule type" value="Genomic_DNA"/>
</dbReference>
<proteinExistence type="predicted"/>
<reference evidence="1 2" key="1">
    <citation type="journal article" date="2018" name="Front. Plant Sci.">
        <title>Red Clover (Trifolium pratense) and Zigzag Clover (T. medium) - A Picture of Genomic Similarities and Differences.</title>
        <authorList>
            <person name="Dluhosova J."/>
            <person name="Istvanek J."/>
            <person name="Nedelnik J."/>
            <person name="Repkova J."/>
        </authorList>
    </citation>
    <scope>NUCLEOTIDE SEQUENCE [LARGE SCALE GENOMIC DNA]</scope>
    <source>
        <strain evidence="2">cv. 10/8</strain>
        <tissue evidence="1">Leaf</tissue>
    </source>
</reference>
<dbReference type="AlphaFoldDB" id="A0A392U2G2"/>
<comment type="caution">
    <text evidence="1">The sequence shown here is derived from an EMBL/GenBank/DDBJ whole genome shotgun (WGS) entry which is preliminary data.</text>
</comment>
<dbReference type="Proteomes" id="UP000265520">
    <property type="component" value="Unassembled WGS sequence"/>
</dbReference>
<accession>A0A392U2G2</accession>
<feature type="non-terminal residue" evidence="1">
    <location>
        <position position="1"/>
    </location>
</feature>
<evidence type="ECO:0000313" key="1">
    <source>
        <dbReference type="EMBL" id="MCI67621.1"/>
    </source>
</evidence>
<name>A0A392U2G2_9FABA</name>